<keyword evidence="2 4" id="KW-0238">DNA-binding</keyword>
<dbReference type="GO" id="GO:0003677">
    <property type="term" value="F:DNA binding"/>
    <property type="evidence" value="ECO:0007669"/>
    <property type="project" value="UniProtKB-UniRule"/>
</dbReference>
<dbReference type="InterPro" id="IPR050090">
    <property type="entry name" value="Tyrosine_recombinase_XerCD"/>
</dbReference>
<dbReference type="PATRIC" id="fig|1283301.3.peg.8196"/>
<dbReference type="CDD" id="cd01189">
    <property type="entry name" value="INT_ICEBs1_C_like"/>
    <property type="match status" value="1"/>
</dbReference>
<dbReference type="InterPro" id="IPR013762">
    <property type="entry name" value="Integrase-like_cat_sf"/>
</dbReference>
<dbReference type="Pfam" id="PF14657">
    <property type="entry name" value="Arm-DNA-bind_4"/>
    <property type="match status" value="1"/>
</dbReference>
<sequence length="393" mass="43616">MPEPIKKLPPNAKGQVRYRFVVDVGVDPETGKRKQLRRTFDTLKEAKVAYARITSKRHEGTFVPPSKITVNEWLDRWLEMKAEDLEPTTIYNYQVTLDRVRGKLGNLRLQELTEDHVVGWMRWALQGGRVRGVKAGMGLGVTSVDMSLARLKDALNRAVTRGLVTVNVASEVHIPLKARKAERKTKAVVQPWNASEVGAFVAVMKVDRLYAPLLLSLMGLRPAEVCGLRWSDIDLHAGTLTIANTRTMMGNRTVVEKDTKSMAGERVLPLPSLVREALKAFRATQAVERLTAGEGYEGAGYVLVDELGAALNARQLRVRAYKIMDENGLRRVRLYDARASCLTYLANNGVPDHLLAMWAGHTNVKTTKKWYVKPDVADLLPAAEAWGGLAGGV</sequence>
<dbReference type="RefSeq" id="WP_020277085.1">
    <property type="nucleotide sequence ID" value="NZ_KE354464.1"/>
</dbReference>
<dbReference type="SUPFAM" id="SSF56349">
    <property type="entry name" value="DNA breaking-rejoining enzymes"/>
    <property type="match status" value="1"/>
</dbReference>
<reference evidence="7 8" key="1">
    <citation type="submission" date="2013-02" db="EMBL/GenBank/DDBJ databases">
        <title>Draft Genome Sequence of Streptomyces afghaniensis, Which Produces Compounds of the Julimycin B-Complex.</title>
        <authorList>
            <person name="Gruening B.A."/>
            <person name="Praeg A."/>
            <person name="Erxleben A."/>
            <person name="Guenther S."/>
            <person name="Fiedler H.-P."/>
            <person name="Goodfellow M."/>
            <person name="Mueller M."/>
        </authorList>
    </citation>
    <scope>NUCLEOTIDE SEQUENCE [LARGE SCALE GENOMIC DNA]</scope>
    <source>
        <strain evidence="7 8">772</strain>
    </source>
</reference>
<dbReference type="Pfam" id="PF14659">
    <property type="entry name" value="Phage_int_SAM_3"/>
    <property type="match status" value="1"/>
</dbReference>
<evidence type="ECO:0000256" key="1">
    <source>
        <dbReference type="ARBA" id="ARBA00022908"/>
    </source>
</evidence>
<dbReference type="AlphaFoldDB" id="S4NA44"/>
<evidence type="ECO:0000259" key="6">
    <source>
        <dbReference type="PROSITE" id="PS51900"/>
    </source>
</evidence>
<dbReference type="PROSITE" id="PS51898">
    <property type="entry name" value="TYR_RECOMBINASE"/>
    <property type="match status" value="1"/>
</dbReference>
<dbReference type="Gene3D" id="1.10.150.130">
    <property type="match status" value="1"/>
</dbReference>
<dbReference type="InterPro" id="IPR044068">
    <property type="entry name" value="CB"/>
</dbReference>
<evidence type="ECO:0000313" key="7">
    <source>
        <dbReference type="EMBL" id="EPJ34714.1"/>
    </source>
</evidence>
<keyword evidence="8" id="KW-1185">Reference proteome</keyword>
<evidence type="ECO:0000259" key="5">
    <source>
        <dbReference type="PROSITE" id="PS51898"/>
    </source>
</evidence>
<proteinExistence type="predicted"/>
<dbReference type="EMBL" id="AOPY01001685">
    <property type="protein sequence ID" value="EPJ34714.1"/>
    <property type="molecule type" value="Genomic_DNA"/>
</dbReference>
<evidence type="ECO:0000256" key="3">
    <source>
        <dbReference type="ARBA" id="ARBA00023172"/>
    </source>
</evidence>
<accession>S4NA44</accession>
<dbReference type="InterPro" id="IPR028259">
    <property type="entry name" value="AP2-like_int_N"/>
</dbReference>
<dbReference type="GO" id="GO:0015074">
    <property type="term" value="P:DNA integration"/>
    <property type="evidence" value="ECO:0007669"/>
    <property type="project" value="UniProtKB-KW"/>
</dbReference>
<dbReference type="InterPro" id="IPR004107">
    <property type="entry name" value="Integrase_SAM-like_N"/>
</dbReference>
<dbReference type="Gene3D" id="1.10.443.10">
    <property type="entry name" value="Intergrase catalytic core"/>
    <property type="match status" value="1"/>
</dbReference>
<name>S4NA44_9ACTN</name>
<evidence type="ECO:0000313" key="8">
    <source>
        <dbReference type="Proteomes" id="UP000015001"/>
    </source>
</evidence>
<dbReference type="HOGENOM" id="CLU_027562_17_1_11"/>
<gene>
    <name evidence="7" type="ORF">STAFG_8259</name>
</gene>
<feature type="domain" description="Tyr recombinase" evidence="5">
    <location>
        <begin position="187"/>
        <end position="384"/>
    </location>
</feature>
<evidence type="ECO:0000256" key="2">
    <source>
        <dbReference type="ARBA" id="ARBA00023125"/>
    </source>
</evidence>
<dbReference type="Pfam" id="PF00589">
    <property type="entry name" value="Phage_integrase"/>
    <property type="match status" value="1"/>
</dbReference>
<protein>
    <submittedName>
        <fullName evidence="7">Putative Tyrosine recombinase XerC-like protein</fullName>
    </submittedName>
</protein>
<dbReference type="PANTHER" id="PTHR30349">
    <property type="entry name" value="PHAGE INTEGRASE-RELATED"/>
    <property type="match status" value="1"/>
</dbReference>
<dbReference type="PANTHER" id="PTHR30349:SF91">
    <property type="entry name" value="INTA PROTEIN"/>
    <property type="match status" value="1"/>
</dbReference>
<dbReference type="GO" id="GO:0006310">
    <property type="term" value="P:DNA recombination"/>
    <property type="evidence" value="ECO:0007669"/>
    <property type="project" value="UniProtKB-KW"/>
</dbReference>
<dbReference type="InterPro" id="IPR002104">
    <property type="entry name" value="Integrase_catalytic"/>
</dbReference>
<dbReference type="InterPro" id="IPR011010">
    <property type="entry name" value="DNA_brk_join_enz"/>
</dbReference>
<dbReference type="InterPro" id="IPR010998">
    <property type="entry name" value="Integrase_recombinase_N"/>
</dbReference>
<keyword evidence="3" id="KW-0233">DNA recombination</keyword>
<dbReference type="OrthoDB" id="4326943at2"/>
<keyword evidence="1" id="KW-0229">DNA integration</keyword>
<feature type="domain" description="Core-binding (CB)" evidence="6">
    <location>
        <begin position="68"/>
        <end position="159"/>
    </location>
</feature>
<evidence type="ECO:0000256" key="4">
    <source>
        <dbReference type="PROSITE-ProRule" id="PRU01248"/>
    </source>
</evidence>
<dbReference type="Proteomes" id="UP000015001">
    <property type="component" value="Unassembled WGS sequence"/>
</dbReference>
<dbReference type="PROSITE" id="PS51900">
    <property type="entry name" value="CB"/>
    <property type="match status" value="1"/>
</dbReference>
<comment type="caution">
    <text evidence="7">The sequence shown here is derived from an EMBL/GenBank/DDBJ whole genome shotgun (WGS) entry which is preliminary data.</text>
</comment>
<organism evidence="7 8">
    <name type="scientific">Streptomyces afghaniensis 772</name>
    <dbReference type="NCBI Taxonomy" id="1283301"/>
    <lineage>
        <taxon>Bacteria</taxon>
        <taxon>Bacillati</taxon>
        <taxon>Actinomycetota</taxon>
        <taxon>Actinomycetes</taxon>
        <taxon>Kitasatosporales</taxon>
        <taxon>Streptomycetaceae</taxon>
        <taxon>Streptomyces</taxon>
    </lineage>
</organism>